<feature type="chain" id="PRO_5044718419" evidence="1">
    <location>
        <begin position="21"/>
        <end position="270"/>
    </location>
</feature>
<dbReference type="InterPro" id="IPR001763">
    <property type="entry name" value="Rhodanese-like_dom"/>
</dbReference>
<accession>A0AAX2A6A5</accession>
<dbReference type="CDD" id="cd00158">
    <property type="entry name" value="RHOD"/>
    <property type="match status" value="2"/>
</dbReference>
<dbReference type="EMBL" id="PDKM01000005">
    <property type="protein sequence ID" value="RXK09510.1"/>
    <property type="molecule type" value="Genomic_DNA"/>
</dbReference>
<gene>
    <name evidence="3" type="ORF">ABIV_0200</name>
    <name evidence="4" type="ORF">CRV05_09370</name>
</gene>
<reference evidence="3 5" key="2">
    <citation type="submission" date="2018-07" db="EMBL/GenBank/DDBJ databases">
        <title>Complete genome of the Arcobacter bivalviorum type strain LMG 26154.</title>
        <authorList>
            <person name="Miller W.G."/>
            <person name="Yee E."/>
            <person name="Bono J.L."/>
        </authorList>
    </citation>
    <scope>NUCLEOTIDE SEQUENCE [LARGE SCALE GENOMIC DNA]</scope>
    <source>
        <strain evidence="3 5">LMG 26154</strain>
    </source>
</reference>
<dbReference type="InterPro" id="IPR050229">
    <property type="entry name" value="GlpE_sulfurtransferase"/>
</dbReference>
<sequence>MKLLLSKIFALIMVFSFSQASELKIIDFTEAKKLFENKEALFLDARGEKLYMRGTILGSLNLPVNRFSKSVGLLPINKNAKIVSFCNGFKCEKSDELAVLLEKEGYSNVLVYKGGYPEWKEKAMPLMALKAEEVQQENKVIEAKGKKYQVKGATIFLGQDKGMIDQFWFEKVVLNDLPKNVQLIDIRKESDFKEGHIKGAINAPWDSKAEKIDLSKVSTDKVLVFYCNTGMQSAEAALSLKKRVGKDIFYFDANVSCEKNNCKVEANENL</sequence>
<evidence type="ECO:0000313" key="5">
    <source>
        <dbReference type="Proteomes" id="UP000253850"/>
    </source>
</evidence>
<dbReference type="PROSITE" id="PS50206">
    <property type="entry name" value="RHODANESE_3"/>
    <property type="match status" value="2"/>
</dbReference>
<dbReference type="EMBL" id="CP031217">
    <property type="protein sequence ID" value="AXH11239.1"/>
    <property type="molecule type" value="Genomic_DNA"/>
</dbReference>
<dbReference type="RefSeq" id="WP_114838126.1">
    <property type="nucleotide sequence ID" value="NZ_CP031217.1"/>
</dbReference>
<feature type="domain" description="Rhodanese" evidence="2">
    <location>
        <begin position="36"/>
        <end position="128"/>
    </location>
</feature>
<evidence type="ECO:0000313" key="6">
    <source>
        <dbReference type="Proteomes" id="UP000289193"/>
    </source>
</evidence>
<reference evidence="4 6" key="1">
    <citation type="submission" date="2017-10" db="EMBL/GenBank/DDBJ databases">
        <title>Genomics of the genus Arcobacter.</title>
        <authorList>
            <person name="Perez-Cataluna A."/>
            <person name="Figueras M.J."/>
        </authorList>
    </citation>
    <scope>NUCLEOTIDE SEQUENCE [LARGE SCALE GENOMIC DNA]</scope>
    <source>
        <strain evidence="4 6">CECT 7835</strain>
    </source>
</reference>
<feature type="signal peptide" evidence="1">
    <location>
        <begin position="1"/>
        <end position="20"/>
    </location>
</feature>
<dbReference type="KEGG" id="hbv:ABIV_0200"/>
<dbReference type="SUPFAM" id="SSF52821">
    <property type="entry name" value="Rhodanese/Cell cycle control phosphatase"/>
    <property type="match status" value="2"/>
</dbReference>
<keyword evidence="6" id="KW-1185">Reference proteome</keyword>
<dbReference type="Pfam" id="PF00581">
    <property type="entry name" value="Rhodanese"/>
    <property type="match status" value="2"/>
</dbReference>
<protein>
    <submittedName>
        <fullName evidence="3">Rhodanese-like domain-containing protein</fullName>
    </submittedName>
</protein>
<dbReference type="PANTHER" id="PTHR43031:SF7">
    <property type="entry name" value="NITRIC OXIDE REDUCTASE FLRD-NAD(+) REDUCTASE"/>
    <property type="match status" value="1"/>
</dbReference>
<proteinExistence type="predicted"/>
<feature type="domain" description="Rhodanese" evidence="2">
    <location>
        <begin position="177"/>
        <end position="263"/>
    </location>
</feature>
<evidence type="ECO:0000259" key="2">
    <source>
        <dbReference type="PROSITE" id="PS50206"/>
    </source>
</evidence>
<dbReference type="Proteomes" id="UP000253850">
    <property type="component" value="Chromosome"/>
</dbReference>
<keyword evidence="1" id="KW-0732">Signal</keyword>
<dbReference type="SMART" id="SM00450">
    <property type="entry name" value="RHOD"/>
    <property type="match status" value="2"/>
</dbReference>
<evidence type="ECO:0000313" key="4">
    <source>
        <dbReference type="EMBL" id="RXK09510.1"/>
    </source>
</evidence>
<evidence type="ECO:0000313" key="3">
    <source>
        <dbReference type="EMBL" id="AXH11239.1"/>
    </source>
</evidence>
<dbReference type="Proteomes" id="UP000289193">
    <property type="component" value="Unassembled WGS sequence"/>
</dbReference>
<name>A0AAX2A6A5_9BACT</name>
<dbReference type="AlphaFoldDB" id="A0AAX2A6A5"/>
<organism evidence="4 6">
    <name type="scientific">Halarcobacter bivalviorum</name>
    <dbReference type="NCBI Taxonomy" id="663364"/>
    <lineage>
        <taxon>Bacteria</taxon>
        <taxon>Pseudomonadati</taxon>
        <taxon>Campylobacterota</taxon>
        <taxon>Epsilonproteobacteria</taxon>
        <taxon>Campylobacterales</taxon>
        <taxon>Arcobacteraceae</taxon>
        <taxon>Halarcobacter</taxon>
    </lineage>
</organism>
<dbReference type="PANTHER" id="PTHR43031">
    <property type="entry name" value="FAD-DEPENDENT OXIDOREDUCTASE"/>
    <property type="match status" value="1"/>
</dbReference>
<dbReference type="InterPro" id="IPR036873">
    <property type="entry name" value="Rhodanese-like_dom_sf"/>
</dbReference>
<dbReference type="Gene3D" id="3.40.250.10">
    <property type="entry name" value="Rhodanese-like domain"/>
    <property type="match status" value="2"/>
</dbReference>
<evidence type="ECO:0000256" key="1">
    <source>
        <dbReference type="SAM" id="SignalP"/>
    </source>
</evidence>